<evidence type="ECO:0000313" key="2">
    <source>
        <dbReference type="EMBL" id="MDQ6598966.1"/>
    </source>
</evidence>
<keyword evidence="1" id="KW-1133">Transmembrane helix</keyword>
<sequence>MNKYGRLSLLMVGICILLSFFINETNKYPGIFLLVISILSIVGVIVAILSRKLTSIIIGVVLNSATLILFFLLLLAMGIGEA</sequence>
<feature type="transmembrane region" description="Helical" evidence="1">
    <location>
        <begin position="56"/>
        <end position="79"/>
    </location>
</feature>
<evidence type="ECO:0000256" key="1">
    <source>
        <dbReference type="SAM" id="Phobius"/>
    </source>
</evidence>
<feature type="transmembrane region" description="Helical" evidence="1">
    <location>
        <begin position="7"/>
        <end position="22"/>
    </location>
</feature>
<dbReference type="AlphaFoldDB" id="A0AA90TR33"/>
<evidence type="ECO:0000313" key="3">
    <source>
        <dbReference type="Proteomes" id="UP001178888"/>
    </source>
</evidence>
<gene>
    <name evidence="2" type="ORF">RCG21_21890</name>
</gene>
<comment type="caution">
    <text evidence="2">The sequence shown here is derived from an EMBL/GenBank/DDBJ whole genome shotgun (WGS) entry which is preliminary data.</text>
</comment>
<feature type="transmembrane region" description="Helical" evidence="1">
    <location>
        <begin position="28"/>
        <end position="49"/>
    </location>
</feature>
<keyword evidence="3" id="KW-1185">Reference proteome</keyword>
<name>A0AA90TR33_9BACI</name>
<keyword evidence="1" id="KW-0472">Membrane</keyword>
<accession>A0AA90TR33</accession>
<dbReference type="RefSeq" id="WP_308913774.1">
    <property type="nucleotide sequence ID" value="NZ_JAVGVR010000001.1"/>
</dbReference>
<organism evidence="2 3">
    <name type="scientific">Bacillus salipaludis</name>
    <dbReference type="NCBI Taxonomy" id="2547811"/>
    <lineage>
        <taxon>Bacteria</taxon>
        <taxon>Bacillati</taxon>
        <taxon>Bacillota</taxon>
        <taxon>Bacilli</taxon>
        <taxon>Bacillales</taxon>
        <taxon>Bacillaceae</taxon>
        <taxon>Bacillus</taxon>
    </lineage>
</organism>
<dbReference type="Proteomes" id="UP001178888">
    <property type="component" value="Unassembled WGS sequence"/>
</dbReference>
<reference evidence="2" key="1">
    <citation type="submission" date="2023-08" db="EMBL/GenBank/DDBJ databases">
        <title>Nitrogen cycling bacteria in agricultural field soils.</title>
        <authorList>
            <person name="Jang J."/>
        </authorList>
    </citation>
    <scope>NUCLEOTIDE SEQUENCE</scope>
    <source>
        <strain evidence="2">PS3-36</strain>
    </source>
</reference>
<proteinExistence type="predicted"/>
<dbReference type="EMBL" id="JAVGVR010000001">
    <property type="protein sequence ID" value="MDQ6598966.1"/>
    <property type="molecule type" value="Genomic_DNA"/>
</dbReference>
<protein>
    <submittedName>
        <fullName evidence="2">Uncharacterized protein</fullName>
    </submittedName>
</protein>
<keyword evidence="1" id="KW-0812">Transmembrane</keyword>